<dbReference type="InterPro" id="IPR001789">
    <property type="entry name" value="Sig_transdc_resp-reg_receiver"/>
</dbReference>
<dbReference type="AlphaFoldDB" id="A0A944M863"/>
<accession>A0A944M863</accession>
<dbReference type="GO" id="GO:0000976">
    <property type="term" value="F:transcription cis-regulatory region binding"/>
    <property type="evidence" value="ECO:0007669"/>
    <property type="project" value="TreeGrafter"/>
</dbReference>
<dbReference type="PANTHER" id="PTHR48111">
    <property type="entry name" value="REGULATOR OF RPOS"/>
    <property type="match status" value="1"/>
</dbReference>
<evidence type="ECO:0000256" key="2">
    <source>
        <dbReference type="ARBA" id="ARBA00023012"/>
    </source>
</evidence>
<evidence type="ECO:0000256" key="3">
    <source>
        <dbReference type="ARBA" id="ARBA00023015"/>
    </source>
</evidence>
<dbReference type="GO" id="GO:0006355">
    <property type="term" value="P:regulation of DNA-templated transcription"/>
    <property type="evidence" value="ECO:0007669"/>
    <property type="project" value="TreeGrafter"/>
</dbReference>
<dbReference type="SMART" id="SM00448">
    <property type="entry name" value="REC"/>
    <property type="match status" value="1"/>
</dbReference>
<evidence type="ECO:0000256" key="6">
    <source>
        <dbReference type="PROSITE-ProRule" id="PRU00169"/>
    </source>
</evidence>
<dbReference type="GO" id="GO:0005829">
    <property type="term" value="C:cytosol"/>
    <property type="evidence" value="ECO:0007669"/>
    <property type="project" value="TreeGrafter"/>
</dbReference>
<keyword evidence="2" id="KW-0902">Two-component regulatory system</keyword>
<dbReference type="Proteomes" id="UP000770889">
    <property type="component" value="Unassembled WGS sequence"/>
</dbReference>
<evidence type="ECO:0000256" key="5">
    <source>
        <dbReference type="ARBA" id="ARBA00023163"/>
    </source>
</evidence>
<feature type="domain" description="Response regulatory" evidence="7">
    <location>
        <begin position="22"/>
        <end position="138"/>
    </location>
</feature>
<dbReference type="Pfam" id="PF00072">
    <property type="entry name" value="Response_reg"/>
    <property type="match status" value="1"/>
</dbReference>
<dbReference type="PROSITE" id="PS50110">
    <property type="entry name" value="RESPONSE_REGULATORY"/>
    <property type="match status" value="1"/>
</dbReference>
<evidence type="ECO:0000313" key="8">
    <source>
        <dbReference type="EMBL" id="MBT2988870.1"/>
    </source>
</evidence>
<keyword evidence="3" id="KW-0805">Transcription regulation</keyword>
<evidence type="ECO:0000313" key="9">
    <source>
        <dbReference type="Proteomes" id="UP000770889"/>
    </source>
</evidence>
<comment type="caution">
    <text evidence="6">Lacks conserved residue(s) required for the propagation of feature annotation.</text>
</comment>
<keyword evidence="5" id="KW-0804">Transcription</keyword>
<sequence length="170" mass="19319">MQSDYFTCYAPSSRGLLLQRAKLLIIDNCEDNTNLLLRLLSKDYKITTATTSQQGLQQINKGDYPDIILLAISGETGSDLDLFRCLVKNSRTKEIPVILIANRYDVDIEIQGLSLGAVDYIIKPLHILVIKARINKQLTAKRRVDRLRYLADIDPLTLIPNRRSFEISLQ</sequence>
<evidence type="ECO:0000256" key="1">
    <source>
        <dbReference type="ARBA" id="ARBA00022553"/>
    </source>
</evidence>
<dbReference type="EMBL" id="JAHHGM010000006">
    <property type="protein sequence ID" value="MBT2988870.1"/>
    <property type="molecule type" value="Genomic_DNA"/>
</dbReference>
<protein>
    <submittedName>
        <fullName evidence="8">Response regulator</fullName>
    </submittedName>
</protein>
<dbReference type="GO" id="GO:0000156">
    <property type="term" value="F:phosphorelay response regulator activity"/>
    <property type="evidence" value="ECO:0007669"/>
    <property type="project" value="TreeGrafter"/>
</dbReference>
<dbReference type="GO" id="GO:0032993">
    <property type="term" value="C:protein-DNA complex"/>
    <property type="evidence" value="ECO:0007669"/>
    <property type="project" value="TreeGrafter"/>
</dbReference>
<gene>
    <name evidence="8" type="ORF">KME65_07875</name>
</gene>
<dbReference type="InterPro" id="IPR039420">
    <property type="entry name" value="WalR-like"/>
</dbReference>
<dbReference type="SUPFAM" id="SSF52172">
    <property type="entry name" value="CheY-like"/>
    <property type="match status" value="1"/>
</dbReference>
<name>A0A944M863_9GAMM</name>
<reference evidence="8 9" key="1">
    <citation type="submission" date="2021-05" db="EMBL/GenBank/DDBJ databases">
        <title>Genetic and Functional Diversity in Clade A Lucinid endosymbionts from the Bahamas.</title>
        <authorList>
            <person name="Giani N.M."/>
            <person name="Engel A.S."/>
            <person name="Campbell B.J."/>
        </authorList>
    </citation>
    <scope>NUCLEOTIDE SEQUENCE [LARGE SCALE GENOMIC DNA]</scope>
    <source>
        <strain evidence="8">LUC16012Gg_MoonRockCtena</strain>
    </source>
</reference>
<organism evidence="8 9">
    <name type="scientific">Candidatus Thiodiazotropha taylori</name>
    <dbReference type="NCBI Taxonomy" id="2792791"/>
    <lineage>
        <taxon>Bacteria</taxon>
        <taxon>Pseudomonadati</taxon>
        <taxon>Pseudomonadota</taxon>
        <taxon>Gammaproteobacteria</taxon>
        <taxon>Chromatiales</taxon>
        <taxon>Sedimenticolaceae</taxon>
        <taxon>Candidatus Thiodiazotropha</taxon>
    </lineage>
</organism>
<keyword evidence="1" id="KW-0597">Phosphoprotein</keyword>
<dbReference type="InterPro" id="IPR011006">
    <property type="entry name" value="CheY-like_superfamily"/>
</dbReference>
<keyword evidence="4" id="KW-0238">DNA-binding</keyword>
<comment type="caution">
    <text evidence="8">The sequence shown here is derived from an EMBL/GenBank/DDBJ whole genome shotgun (WGS) entry which is preliminary data.</text>
</comment>
<dbReference type="Gene3D" id="3.40.50.2300">
    <property type="match status" value="1"/>
</dbReference>
<proteinExistence type="predicted"/>
<dbReference type="PANTHER" id="PTHR48111:SF1">
    <property type="entry name" value="TWO-COMPONENT RESPONSE REGULATOR ORR33"/>
    <property type="match status" value="1"/>
</dbReference>
<evidence type="ECO:0000256" key="4">
    <source>
        <dbReference type="ARBA" id="ARBA00023125"/>
    </source>
</evidence>
<evidence type="ECO:0000259" key="7">
    <source>
        <dbReference type="PROSITE" id="PS50110"/>
    </source>
</evidence>